<dbReference type="RefSeq" id="WP_013319416.1">
    <property type="nucleotide sequence ID" value="NC_014500.1"/>
</dbReference>
<dbReference type="SUPFAM" id="SSF56059">
    <property type="entry name" value="Glutathione synthetase ATP-binding domain-like"/>
    <property type="match status" value="1"/>
</dbReference>
<dbReference type="AlphaFoldDB" id="E0SFE1"/>
<reference evidence="4 5" key="1">
    <citation type="journal article" date="2011" name="J. Bacteriol.">
        <title>Genome sequence of the plant-pathogenic bacterium Dickeya dadantii 3937.</title>
        <authorList>
            <person name="Glasner J.D."/>
            <person name="Yang C.H."/>
            <person name="Reverchon S."/>
            <person name="Hugouvieux-Cotte-Pattat N."/>
            <person name="Condemine G."/>
            <person name="Bohin J.P."/>
            <person name="Van Gijsegem F."/>
            <person name="Yang S."/>
            <person name="Franza T."/>
            <person name="Expert D."/>
            <person name="Plunkett G. III"/>
            <person name="San Francisco M.J."/>
            <person name="Charkowski A.O."/>
            <person name="Py B."/>
            <person name="Bell K."/>
            <person name="Rauscher L."/>
            <person name="Rodriguez-Palenzuela P."/>
            <person name="Toussaint A."/>
            <person name="Holeva M.C."/>
            <person name="He S.Y."/>
            <person name="Douet V."/>
            <person name="Boccara M."/>
            <person name="Blanco C."/>
            <person name="Toth I."/>
            <person name="Anderson B.D."/>
            <person name="Biehl B.S."/>
            <person name="Mau B."/>
            <person name="Flynn S.M."/>
            <person name="Barras F."/>
            <person name="Lindeberg M."/>
            <person name="Birch P.R."/>
            <person name="Tsuyumu S."/>
            <person name="Shi X."/>
            <person name="Hibbing M."/>
            <person name="Yap M.N."/>
            <person name="Carpentier M."/>
            <person name="Dassa E."/>
            <person name="Umehara M."/>
            <person name="Kim J.F."/>
            <person name="Rusch M."/>
            <person name="Soni P."/>
            <person name="Mayhew G.F."/>
            <person name="Fouts D.E."/>
            <person name="Gill S.R."/>
            <person name="Blattner F.R."/>
            <person name="Keen N.T."/>
            <person name="Perna N.T."/>
        </authorList>
    </citation>
    <scope>NUCLEOTIDE SEQUENCE [LARGE SCALE GENOMIC DNA]</scope>
    <source>
        <strain evidence="4 5">3937</strain>
    </source>
</reference>
<dbReference type="GO" id="GO:0005737">
    <property type="term" value="C:cytoplasm"/>
    <property type="evidence" value="ECO:0007669"/>
    <property type="project" value="TreeGrafter"/>
</dbReference>
<dbReference type="Pfam" id="PF02955">
    <property type="entry name" value="GSH-S_ATP"/>
    <property type="match status" value="1"/>
</dbReference>
<dbReference type="PROSITE" id="PS50975">
    <property type="entry name" value="ATP_GRASP"/>
    <property type="match status" value="1"/>
</dbReference>
<dbReference type="Gene3D" id="3.30.470.20">
    <property type="entry name" value="ATP-grasp fold, B domain"/>
    <property type="match status" value="1"/>
</dbReference>
<dbReference type="eggNOG" id="COG0189">
    <property type="taxonomic scope" value="Bacteria"/>
</dbReference>
<keyword evidence="5" id="KW-1185">Reference proteome</keyword>
<dbReference type="HOGENOM" id="CLU_818023_0_0_6"/>
<dbReference type="PATRIC" id="fig|198628.6.peg.3734"/>
<dbReference type="Gene3D" id="3.40.50.20">
    <property type="match status" value="1"/>
</dbReference>
<evidence type="ECO:0000259" key="3">
    <source>
        <dbReference type="PROSITE" id="PS50975"/>
    </source>
</evidence>
<protein>
    <submittedName>
        <fullName evidence="4">Putative glutathione synthase</fullName>
        <ecNumber evidence="4">6.-.-.-</ecNumber>
    </submittedName>
</protein>
<organism evidence="4 5">
    <name type="scientific">Dickeya dadantii (strain 3937)</name>
    <name type="common">Erwinia chrysanthemi (strain 3937)</name>
    <dbReference type="NCBI Taxonomy" id="198628"/>
    <lineage>
        <taxon>Bacteria</taxon>
        <taxon>Pseudomonadati</taxon>
        <taxon>Pseudomonadota</taxon>
        <taxon>Gammaproteobacteria</taxon>
        <taxon>Enterobacterales</taxon>
        <taxon>Pectobacteriaceae</taxon>
        <taxon>Dickeya</taxon>
    </lineage>
</organism>
<dbReference type="GO" id="GO:0005524">
    <property type="term" value="F:ATP binding"/>
    <property type="evidence" value="ECO:0007669"/>
    <property type="project" value="UniProtKB-UniRule"/>
</dbReference>
<dbReference type="GO" id="GO:0046872">
    <property type="term" value="F:metal ion binding"/>
    <property type="evidence" value="ECO:0007669"/>
    <property type="project" value="InterPro"/>
</dbReference>
<name>E0SFE1_DICD3</name>
<keyword evidence="2" id="KW-0067">ATP-binding</keyword>
<keyword evidence="4" id="KW-0436">Ligase</keyword>
<dbReference type="KEGG" id="ddd:Dda3937_03091"/>
<dbReference type="PANTHER" id="PTHR21621">
    <property type="entry name" value="RIBOSOMAL PROTEIN S6 MODIFICATION PROTEIN"/>
    <property type="match status" value="1"/>
</dbReference>
<dbReference type="OrthoDB" id="9785415at2"/>
<proteinExistence type="predicted"/>
<dbReference type="Gene3D" id="3.30.1490.20">
    <property type="entry name" value="ATP-grasp fold, A domain"/>
    <property type="match status" value="1"/>
</dbReference>
<evidence type="ECO:0000313" key="4">
    <source>
        <dbReference type="EMBL" id="ADM99993.1"/>
    </source>
</evidence>
<evidence type="ECO:0000313" key="5">
    <source>
        <dbReference type="Proteomes" id="UP000006859"/>
    </source>
</evidence>
<feature type="domain" description="ATP-grasp" evidence="3">
    <location>
        <begin position="131"/>
        <end position="325"/>
    </location>
</feature>
<dbReference type="EMBL" id="CP002038">
    <property type="protein sequence ID" value="ADM99993.1"/>
    <property type="molecule type" value="Genomic_DNA"/>
</dbReference>
<dbReference type="InterPro" id="IPR013815">
    <property type="entry name" value="ATP_grasp_subdomain_1"/>
</dbReference>
<accession>E0SFE1</accession>
<dbReference type="InterPro" id="IPR011761">
    <property type="entry name" value="ATP-grasp"/>
</dbReference>
<evidence type="ECO:0000256" key="2">
    <source>
        <dbReference type="PROSITE-ProRule" id="PRU00409"/>
    </source>
</evidence>
<keyword evidence="1" id="KW-0464">Manganese</keyword>
<sequence>MNLTVLVYVSRIENLRLDNYLIIPNALLRAGCKVLVSDITSISLRDSVFYSDCYMLDAVRNSGERLDELPCITRQVDDVDLVWSLASPHPDIYLETFQMLWVLNQRVTFVNQASSLLFLNNKITLSESIPREHLPESHVVSDYKYLFNKLEEDRDQTWVLKPANEGCGADVYLISMREKNARALVQSATGNEVANHERYGRSTIGASRKFAAVQKYVPNVTDNEKRVLIVGGIPVCGFRRYHHDDDHRANVTLGNKFDPLTLTVDEDSFCRELGERLIKLGIYYAGLDLAYPYVLELNLVNPGALNYSYKASGIDQSDEAITHLLHALKKNNLIP</sequence>
<dbReference type="Proteomes" id="UP000006859">
    <property type="component" value="Chromosome"/>
</dbReference>
<dbReference type="STRING" id="198628.Dda3937_03091"/>
<dbReference type="PANTHER" id="PTHR21621:SF4">
    <property type="entry name" value="GLUTATHIONE SYNTHETASE"/>
    <property type="match status" value="1"/>
</dbReference>
<gene>
    <name evidence="4" type="ordered locus">Dda3937_03091</name>
</gene>
<dbReference type="EC" id="6.-.-.-" evidence="4"/>
<keyword evidence="2" id="KW-0547">Nucleotide-binding</keyword>
<dbReference type="InterPro" id="IPR004218">
    <property type="entry name" value="GSHS_ATP-bd"/>
</dbReference>
<dbReference type="GO" id="GO:0004363">
    <property type="term" value="F:glutathione synthase activity"/>
    <property type="evidence" value="ECO:0007669"/>
    <property type="project" value="InterPro"/>
</dbReference>
<evidence type="ECO:0000256" key="1">
    <source>
        <dbReference type="ARBA" id="ARBA00023211"/>
    </source>
</evidence>